<sequence length="83" mass="10137">MQMTKAEFTFENRLKHDDLEEIYSELSDQFPYWDHTLVPSKMIEVTFPDREPGYYVVEVDWIVADTPRLLHRLLLNIRMRLHR</sequence>
<dbReference type="AlphaFoldDB" id="C4K0G5"/>
<dbReference type="Gene3D" id="2.70.50.50">
    <property type="entry name" value="chitin-binding protein cbp21"/>
    <property type="match status" value="1"/>
</dbReference>
<dbReference type="Proteomes" id="UP000005015">
    <property type="component" value="Chromosome"/>
</dbReference>
<organism evidence="1 2">
    <name type="scientific">Rickettsia peacockii (strain Rustic)</name>
    <dbReference type="NCBI Taxonomy" id="562019"/>
    <lineage>
        <taxon>Bacteria</taxon>
        <taxon>Pseudomonadati</taxon>
        <taxon>Pseudomonadota</taxon>
        <taxon>Alphaproteobacteria</taxon>
        <taxon>Rickettsiales</taxon>
        <taxon>Rickettsiaceae</taxon>
        <taxon>Rickettsieae</taxon>
        <taxon>Rickettsia</taxon>
        <taxon>spotted fever group</taxon>
    </lineage>
</organism>
<evidence type="ECO:0000313" key="2">
    <source>
        <dbReference type="Proteomes" id="UP000005015"/>
    </source>
</evidence>
<proteinExistence type="predicted"/>
<reference evidence="1 2" key="1">
    <citation type="journal article" date="2009" name="PLoS ONE">
        <title>Genome sequence of the endosymbiont Rickettsia peacockii and comparison with virulent Rickettsia rickettsii: identification of virulence factors.</title>
        <authorList>
            <person name="Felsheim R.F."/>
            <person name="Kurtti T.J."/>
            <person name="Munderloh U.G."/>
        </authorList>
    </citation>
    <scope>NUCLEOTIDE SEQUENCE [LARGE SCALE GENOMIC DNA]</scope>
    <source>
        <strain evidence="1 2">Rustic</strain>
    </source>
</reference>
<evidence type="ECO:0000313" key="1">
    <source>
        <dbReference type="EMBL" id="ACR47066.1"/>
    </source>
</evidence>
<dbReference type="EMBL" id="CP001227">
    <property type="protein sequence ID" value="ACR47066.1"/>
    <property type="molecule type" value="Genomic_DNA"/>
</dbReference>
<keyword evidence="2" id="KW-1185">Reference proteome</keyword>
<gene>
    <name evidence="1" type="ordered locus">RPR_00370</name>
</gene>
<dbReference type="KEGG" id="rpk:RPR_00370"/>
<name>C4K0G5_RICPU</name>
<accession>C4K0G5</accession>
<protein>
    <submittedName>
        <fullName evidence="1">Chitin binding domain-containing protein</fullName>
    </submittedName>
</protein>
<dbReference type="HOGENOM" id="CLU_2571648_0_0_5"/>